<keyword evidence="9" id="KW-1185">Reference proteome</keyword>
<dbReference type="Proteomes" id="UP000283509">
    <property type="component" value="Unassembled WGS sequence"/>
</dbReference>
<keyword evidence="4" id="KW-0372">Hormone</keyword>
<keyword evidence="3" id="KW-0964">Secreted</keyword>
<reference evidence="8 9" key="2">
    <citation type="submission" date="2019-01" db="EMBL/GenBank/DDBJ databases">
        <title>The decoding of complex shrimp genome reveals the adaptation for benthos swimmer, frequently molting mechanism and breeding impact on genome.</title>
        <authorList>
            <person name="Sun Y."/>
            <person name="Gao Y."/>
            <person name="Yu Y."/>
        </authorList>
    </citation>
    <scope>NUCLEOTIDE SEQUENCE [LARGE SCALE GENOMIC DNA]</scope>
    <source>
        <tissue evidence="8">Muscle</tissue>
    </source>
</reference>
<feature type="compositionally biased region" description="Basic and acidic residues" evidence="7">
    <location>
        <begin position="21"/>
        <end position="35"/>
    </location>
</feature>
<dbReference type="GO" id="GO:0045202">
    <property type="term" value="C:synapse"/>
    <property type="evidence" value="ECO:0007669"/>
    <property type="project" value="GOC"/>
</dbReference>
<evidence type="ECO:0000256" key="7">
    <source>
        <dbReference type="SAM" id="MobiDB-lite"/>
    </source>
</evidence>
<comment type="subcellular location">
    <subcellularLocation>
        <location evidence="1">Secreted</location>
    </subcellularLocation>
</comment>
<dbReference type="GO" id="GO:0009416">
    <property type="term" value="P:response to light stimulus"/>
    <property type="evidence" value="ECO:0007669"/>
    <property type="project" value="InterPro"/>
</dbReference>
<evidence type="ECO:0000313" key="8">
    <source>
        <dbReference type="EMBL" id="ROT77756.1"/>
    </source>
</evidence>
<feature type="region of interest" description="Disordered" evidence="7">
    <location>
        <begin position="14"/>
        <end position="35"/>
    </location>
</feature>
<dbReference type="OrthoDB" id="6378554at2759"/>
<evidence type="ECO:0000256" key="6">
    <source>
        <dbReference type="ARBA" id="ARBA00022894"/>
    </source>
</evidence>
<gene>
    <name evidence="8" type="ORF">C7M84_003563</name>
</gene>
<comment type="similarity">
    <text evidence="2">Belongs to the arthropod PDH family.</text>
</comment>
<sequence length="141" mass="14914">MLITTSKATCLPSLAPARTQPESRGRSASRGRDRVGALRSHIKGPGAPGGIAFFFSCPLCKMCRFAMLLFVVLAVTAVVVTEAQREPSASKCQAATELAIEILQAAKGAHTGVVVGPHKRNSELINSLLGLPKFMIDAGRR</sequence>
<proteinExistence type="inferred from homology"/>
<evidence type="ECO:0000256" key="3">
    <source>
        <dbReference type="ARBA" id="ARBA00022525"/>
    </source>
</evidence>
<name>A0A423TMV1_PENVA</name>
<comment type="caution">
    <text evidence="8">The sequence shown here is derived from an EMBL/GenBank/DDBJ whole genome shotgun (WGS) entry which is preliminary data.</text>
</comment>
<evidence type="ECO:0000256" key="4">
    <source>
        <dbReference type="ARBA" id="ARBA00022702"/>
    </source>
</evidence>
<dbReference type="GO" id="GO:0005179">
    <property type="term" value="F:hormone activity"/>
    <property type="evidence" value="ECO:0007669"/>
    <property type="project" value="UniProtKB-KW"/>
</dbReference>
<accession>A0A423TMV1</accession>
<dbReference type="GO" id="GO:0005576">
    <property type="term" value="C:extracellular region"/>
    <property type="evidence" value="ECO:0007669"/>
    <property type="project" value="UniProtKB-SubCell"/>
</dbReference>
<evidence type="ECO:0000313" key="9">
    <source>
        <dbReference type="Proteomes" id="UP000283509"/>
    </source>
</evidence>
<keyword evidence="6" id="KW-0529">Neurotransmitter</keyword>
<dbReference type="AlphaFoldDB" id="A0A423TMV1"/>
<evidence type="ECO:0000256" key="1">
    <source>
        <dbReference type="ARBA" id="ARBA00004613"/>
    </source>
</evidence>
<evidence type="ECO:0000256" key="2">
    <source>
        <dbReference type="ARBA" id="ARBA00010172"/>
    </source>
</evidence>
<dbReference type="EMBL" id="QCYY01001483">
    <property type="protein sequence ID" value="ROT77756.1"/>
    <property type="molecule type" value="Genomic_DNA"/>
</dbReference>
<protein>
    <submittedName>
        <fullName evidence="8">Pigment dispersing hormone II</fullName>
    </submittedName>
</protein>
<dbReference type="GO" id="GO:0007268">
    <property type="term" value="P:chemical synaptic transmission"/>
    <property type="evidence" value="ECO:0007669"/>
    <property type="project" value="UniProtKB-KW"/>
</dbReference>
<reference evidence="8 9" key="1">
    <citation type="submission" date="2018-04" db="EMBL/GenBank/DDBJ databases">
        <authorList>
            <person name="Zhang X."/>
            <person name="Yuan J."/>
            <person name="Li F."/>
            <person name="Xiang J."/>
        </authorList>
    </citation>
    <scope>NUCLEOTIDE SEQUENCE [LARGE SCALE GENOMIC DNA]</scope>
    <source>
        <tissue evidence="8">Muscle</tissue>
    </source>
</reference>
<dbReference type="InterPro" id="IPR009396">
    <property type="entry name" value="Pigment_DH"/>
</dbReference>
<organism evidence="8 9">
    <name type="scientific">Penaeus vannamei</name>
    <name type="common">Whiteleg shrimp</name>
    <name type="synonym">Litopenaeus vannamei</name>
    <dbReference type="NCBI Taxonomy" id="6689"/>
    <lineage>
        <taxon>Eukaryota</taxon>
        <taxon>Metazoa</taxon>
        <taxon>Ecdysozoa</taxon>
        <taxon>Arthropoda</taxon>
        <taxon>Crustacea</taxon>
        <taxon>Multicrustacea</taxon>
        <taxon>Malacostraca</taxon>
        <taxon>Eumalacostraca</taxon>
        <taxon>Eucarida</taxon>
        <taxon>Decapoda</taxon>
        <taxon>Dendrobranchiata</taxon>
        <taxon>Penaeoidea</taxon>
        <taxon>Penaeidae</taxon>
        <taxon>Penaeus</taxon>
    </lineage>
</organism>
<dbReference type="Pfam" id="PF06324">
    <property type="entry name" value="Pigment_DH"/>
    <property type="match status" value="1"/>
</dbReference>
<evidence type="ECO:0000256" key="5">
    <source>
        <dbReference type="ARBA" id="ARBA00022815"/>
    </source>
</evidence>
<keyword evidence="5" id="KW-0027">Amidation</keyword>